<dbReference type="SMART" id="SM00448">
    <property type="entry name" value="REC"/>
    <property type="match status" value="2"/>
</dbReference>
<keyword evidence="6" id="KW-0808">Transferase</keyword>
<dbReference type="CDD" id="cd00082">
    <property type="entry name" value="HisKA"/>
    <property type="match status" value="1"/>
</dbReference>
<dbReference type="EMBL" id="PNBX01000121">
    <property type="protein sequence ID" value="TMO63180.1"/>
    <property type="molecule type" value="Genomic_DNA"/>
</dbReference>
<dbReference type="Gene3D" id="1.20.120.160">
    <property type="entry name" value="HPT domain"/>
    <property type="match status" value="1"/>
</dbReference>
<evidence type="ECO:0000259" key="20">
    <source>
        <dbReference type="PROSITE" id="PS50110"/>
    </source>
</evidence>
<dbReference type="SMART" id="SM00388">
    <property type="entry name" value="HisKA"/>
    <property type="match status" value="1"/>
</dbReference>
<dbReference type="FunFam" id="3.30.565.10:FF:000010">
    <property type="entry name" value="Sensor histidine kinase RcsC"/>
    <property type="match status" value="1"/>
</dbReference>
<organism evidence="23 24">
    <name type="scientific">Pseudoalteromonas aurantia</name>
    <dbReference type="NCBI Taxonomy" id="43654"/>
    <lineage>
        <taxon>Bacteria</taxon>
        <taxon>Pseudomonadati</taxon>
        <taxon>Pseudomonadota</taxon>
        <taxon>Gammaproteobacteria</taxon>
        <taxon>Alteromonadales</taxon>
        <taxon>Pseudoalteromonadaceae</taxon>
        <taxon>Pseudoalteromonas</taxon>
    </lineage>
</organism>
<dbReference type="Gene3D" id="3.30.450.20">
    <property type="entry name" value="PAS domain"/>
    <property type="match status" value="1"/>
</dbReference>
<feature type="transmembrane region" description="Helical" evidence="18">
    <location>
        <begin position="230"/>
        <end position="251"/>
    </location>
</feature>
<dbReference type="GO" id="GO:0005886">
    <property type="term" value="C:plasma membrane"/>
    <property type="evidence" value="ECO:0007669"/>
    <property type="project" value="UniProtKB-SubCell"/>
</dbReference>
<feature type="compositionally biased region" description="Polar residues" evidence="17">
    <location>
        <begin position="1136"/>
        <end position="1150"/>
    </location>
</feature>
<feature type="region of interest" description="Disordered" evidence="17">
    <location>
        <begin position="1136"/>
        <end position="1158"/>
    </location>
</feature>
<keyword evidence="9 23" id="KW-0418">Kinase</keyword>
<feature type="domain" description="Response regulatory" evidence="20">
    <location>
        <begin position="994"/>
        <end position="1110"/>
    </location>
</feature>
<sequence length="1353" mass="150770">MLSVRTLFITIFSVMFSMSVVIQYIAHKMESMERLKQQDSTKLLKLSQLAQELKQSSDQLTNFARAYAMTGNERWYKLFNYVLAVRQGKAVQPNQQSYRYWDVLASPFSALPELNQGSTGPSIIKKFEIAGIDDYELSQIKLALSTSDELVTLEQRAFNAVRGIAQDKFGNWTVQVTPDLIAAQRILYSDKYFVEKAKIMSAIDDAHWHMANKLQIKINKNVNALMLSHIIQKIISITLIASIGLSFYLLWKMYIKPVSNMQRKVVSHVSDNNYNFKLDTQTQGELASFSRAMNSLLHNISKQLQFSTIMKDFGLALRGKNSAKELGEELMQFLGRRLSVPLLGLYVFNDEKLSRVAGTGYCKKSPSTYDNYDSIHFHVLSSKQTYSMSLLESQYAIELNGESLYLSELYYFPLIVSNECVGLLELGSLKPVSNNDFEWIESVIQDLAISLQLTQNIELQRNTEKKVLEQLELNRKILDAIPNPMYYRNRDGEYLGVNSIFHDFIGTFDADVLGAAPNEIFSKDIAQQFVDSELSLLQDPGSHNFEMTLMNVKGQPRDVVIYEATFCNADGEVAGIVGLILDVTERKEMEQQLIIAKEQADQMSTAKGEFLANMSHEIRTPMNAIIGMSHLALKTNLDSQQLGYVTKIDQAAKNLLGIINDILDFSKIESGKMTVESINFLLDEVTDNVATVNAVKAQEKNLELLLDVSPEVPISLIGDPLRLSQILINLCGNAIKFTETGEIVIGVTIIEQNSDHVMLRFSVKDSGIGLSNEQQAKLFEAFSQADGSITRKYGGTGLGLSISKNLVELMGGEIGVNSEVGKGSEFYFSVRCGLQEAKMRNFLCPEANLKDKKALVVDDNDSARAILRNLLKTMGLAVNSVNSGRAAINELEVAQYDLIFMDWNMPGMNGIDTIKHMRNMNQSEQPKMILVTAYGKEVGMNKEISDLLDGLIIKPVNASILLDSIMECYGLQRPSDNDAAPVSDIESTVFAQQRVLLVEDNITNQEVAYEMLQSVNLHITIANNGLEAVNMMKEEDFDLVLMDMQMPVMDGLTATREIRKSKSFKALPIIAMTANAMQEDVDKCTDAGMDGHIAKPINFNTMINMIHAALEQPQDSLIEQASINKSCKNEQVQIAPSNGIKNNGQTTNGATAPEESHTELEGISFDEGIKRIGGNEKAYWSILTKFINNQIEEMINLEQALIVGDTEHASRIAHSLKGSAANLCATRLADAGDKFETAINNEQEIRTDEIHHIIAYLREIALRLSQRTSSNDTKKQSAEACTLDKGSIKEKLTLLAELIDSSDVEAIETANELTDLNFMSADDSAALEVLINDFEFVEAKTLIVKIIDRFEAS</sequence>
<evidence type="ECO:0000256" key="9">
    <source>
        <dbReference type="ARBA" id="ARBA00022777"/>
    </source>
</evidence>
<dbReference type="SUPFAM" id="SSF47384">
    <property type="entry name" value="Homodimeric domain of signal transducing histidine kinase"/>
    <property type="match status" value="1"/>
</dbReference>
<evidence type="ECO:0000256" key="6">
    <source>
        <dbReference type="ARBA" id="ARBA00022679"/>
    </source>
</evidence>
<dbReference type="PROSITE" id="PS50113">
    <property type="entry name" value="PAC"/>
    <property type="match status" value="1"/>
</dbReference>
<dbReference type="InterPro" id="IPR000700">
    <property type="entry name" value="PAS-assoc_C"/>
</dbReference>
<dbReference type="PRINTS" id="PR00344">
    <property type="entry name" value="BCTRLSENSOR"/>
</dbReference>
<protein>
    <recommendedName>
        <fullName evidence="3">histidine kinase</fullName>
        <ecNumber evidence="3">2.7.13.3</ecNumber>
    </recommendedName>
</protein>
<evidence type="ECO:0000256" key="7">
    <source>
        <dbReference type="ARBA" id="ARBA00022692"/>
    </source>
</evidence>
<dbReference type="PANTHER" id="PTHR45339:SF1">
    <property type="entry name" value="HYBRID SIGNAL TRANSDUCTION HISTIDINE KINASE J"/>
    <property type="match status" value="1"/>
</dbReference>
<evidence type="ECO:0000256" key="4">
    <source>
        <dbReference type="ARBA" id="ARBA00022475"/>
    </source>
</evidence>
<evidence type="ECO:0000256" key="8">
    <source>
        <dbReference type="ARBA" id="ARBA00022741"/>
    </source>
</evidence>
<dbReference type="GO" id="GO:0000155">
    <property type="term" value="F:phosphorelay sensor kinase activity"/>
    <property type="evidence" value="ECO:0007669"/>
    <property type="project" value="InterPro"/>
</dbReference>
<evidence type="ECO:0000256" key="17">
    <source>
        <dbReference type="SAM" id="MobiDB-lite"/>
    </source>
</evidence>
<evidence type="ECO:0000256" key="16">
    <source>
        <dbReference type="PROSITE-ProRule" id="PRU00169"/>
    </source>
</evidence>
<dbReference type="Gene3D" id="3.30.450.40">
    <property type="match status" value="1"/>
</dbReference>
<feature type="domain" description="HPt" evidence="22">
    <location>
        <begin position="1175"/>
        <end position="1271"/>
    </location>
</feature>
<comment type="catalytic activity">
    <reaction evidence="1">
        <text>ATP + protein L-histidine = ADP + protein N-phospho-L-histidine.</text>
        <dbReference type="EC" id="2.7.13.3"/>
    </reaction>
</comment>
<dbReference type="Gene3D" id="3.40.50.2300">
    <property type="match status" value="2"/>
</dbReference>
<dbReference type="InterPro" id="IPR035965">
    <property type="entry name" value="PAS-like_dom_sf"/>
</dbReference>
<evidence type="ECO:0000256" key="5">
    <source>
        <dbReference type="ARBA" id="ARBA00022553"/>
    </source>
</evidence>
<dbReference type="InterPro" id="IPR005467">
    <property type="entry name" value="His_kinase_dom"/>
</dbReference>
<dbReference type="PROSITE" id="PS50894">
    <property type="entry name" value="HPT"/>
    <property type="match status" value="1"/>
</dbReference>
<dbReference type="InterPro" id="IPR008207">
    <property type="entry name" value="Sig_transdc_His_kin_Hpt_dom"/>
</dbReference>
<dbReference type="Pfam" id="PF00512">
    <property type="entry name" value="HisKA"/>
    <property type="match status" value="1"/>
</dbReference>
<keyword evidence="5 16" id="KW-0597">Phosphoprotein</keyword>
<dbReference type="SUPFAM" id="SSF55874">
    <property type="entry name" value="ATPase domain of HSP90 chaperone/DNA topoisomerase II/histidine kinase"/>
    <property type="match status" value="1"/>
</dbReference>
<evidence type="ECO:0000256" key="1">
    <source>
        <dbReference type="ARBA" id="ARBA00000085"/>
    </source>
</evidence>
<feature type="domain" description="PAC" evidence="21">
    <location>
        <begin position="543"/>
        <end position="595"/>
    </location>
</feature>
<dbReference type="Pfam" id="PF08448">
    <property type="entry name" value="PAS_4"/>
    <property type="match status" value="1"/>
</dbReference>
<comment type="subcellular location">
    <subcellularLocation>
        <location evidence="2">Cell membrane</location>
        <topology evidence="2">Multi-pass membrane protein</topology>
    </subcellularLocation>
</comment>
<dbReference type="Gene3D" id="3.30.565.10">
    <property type="entry name" value="Histidine kinase-like ATPase, C-terminal domain"/>
    <property type="match status" value="1"/>
</dbReference>
<name>A0A5S3V0R2_9GAMM</name>
<dbReference type="SUPFAM" id="SSF47226">
    <property type="entry name" value="Histidine-containing phosphotransfer domain, HPT domain"/>
    <property type="match status" value="1"/>
</dbReference>
<dbReference type="InterPro" id="IPR036890">
    <property type="entry name" value="HATPase_C_sf"/>
</dbReference>
<dbReference type="SUPFAM" id="SSF52172">
    <property type="entry name" value="CheY-like"/>
    <property type="match status" value="2"/>
</dbReference>
<dbReference type="Proteomes" id="UP000307217">
    <property type="component" value="Unassembled WGS sequence"/>
</dbReference>
<evidence type="ECO:0000259" key="21">
    <source>
        <dbReference type="PROSITE" id="PS50113"/>
    </source>
</evidence>
<dbReference type="InterPro" id="IPR001789">
    <property type="entry name" value="Sig_transdc_resp-reg_receiver"/>
</dbReference>
<dbReference type="Gene3D" id="1.10.287.130">
    <property type="match status" value="1"/>
</dbReference>
<dbReference type="InterPro" id="IPR000014">
    <property type="entry name" value="PAS"/>
</dbReference>
<feature type="modified residue" description="4-aspartylphosphate" evidence="16">
    <location>
        <position position="902"/>
    </location>
</feature>
<evidence type="ECO:0000313" key="23">
    <source>
        <dbReference type="EMBL" id="TMO63180.1"/>
    </source>
</evidence>
<dbReference type="InterPro" id="IPR036097">
    <property type="entry name" value="HisK_dim/P_sf"/>
</dbReference>
<feature type="transmembrane region" description="Helical" evidence="18">
    <location>
        <begin position="6"/>
        <end position="26"/>
    </location>
</feature>
<dbReference type="PROSITE" id="PS50109">
    <property type="entry name" value="HIS_KIN"/>
    <property type="match status" value="1"/>
</dbReference>
<dbReference type="FunFam" id="1.10.287.130:FF:000038">
    <property type="entry name" value="Sensory transduction histidine kinase"/>
    <property type="match status" value="1"/>
</dbReference>
<dbReference type="Pfam" id="PF02518">
    <property type="entry name" value="HATPase_c"/>
    <property type="match status" value="1"/>
</dbReference>
<keyword evidence="10" id="KW-0067">ATP-binding</keyword>
<evidence type="ECO:0000256" key="2">
    <source>
        <dbReference type="ARBA" id="ARBA00004651"/>
    </source>
</evidence>
<evidence type="ECO:0000313" key="24">
    <source>
        <dbReference type="Proteomes" id="UP000307217"/>
    </source>
</evidence>
<dbReference type="Pfam" id="PF01627">
    <property type="entry name" value="Hpt"/>
    <property type="match status" value="1"/>
</dbReference>
<reference evidence="24" key="2">
    <citation type="submission" date="2019-06" db="EMBL/GenBank/DDBJ databases">
        <title>Co-occurence of chitin degradation, pigmentation and bioactivity in marine Pseudoalteromonas.</title>
        <authorList>
            <person name="Sonnenschein E.C."/>
            <person name="Bech P.K."/>
        </authorList>
    </citation>
    <scope>NUCLEOTIDE SEQUENCE [LARGE SCALE GENOMIC DNA]</scope>
    <source>
        <strain evidence="24">S3790</strain>
    </source>
</reference>
<dbReference type="PANTHER" id="PTHR45339">
    <property type="entry name" value="HYBRID SIGNAL TRANSDUCTION HISTIDINE KINASE J"/>
    <property type="match status" value="1"/>
</dbReference>
<dbReference type="SMART" id="SM00387">
    <property type="entry name" value="HATPase_c"/>
    <property type="match status" value="1"/>
</dbReference>
<evidence type="ECO:0000256" key="10">
    <source>
        <dbReference type="ARBA" id="ARBA00022840"/>
    </source>
</evidence>
<dbReference type="InterPro" id="IPR003594">
    <property type="entry name" value="HATPase_dom"/>
</dbReference>
<evidence type="ECO:0000259" key="19">
    <source>
        <dbReference type="PROSITE" id="PS50109"/>
    </source>
</evidence>
<dbReference type="Pfam" id="PF00072">
    <property type="entry name" value="Response_reg"/>
    <property type="match status" value="2"/>
</dbReference>
<dbReference type="InterPro" id="IPR011006">
    <property type="entry name" value="CheY-like_superfamily"/>
</dbReference>
<proteinExistence type="predicted"/>
<evidence type="ECO:0000259" key="22">
    <source>
        <dbReference type="PROSITE" id="PS50894"/>
    </source>
</evidence>
<keyword evidence="8" id="KW-0547">Nucleotide-binding</keyword>
<dbReference type="InterPro" id="IPR036641">
    <property type="entry name" value="HPT_dom_sf"/>
</dbReference>
<dbReference type="CDD" id="cd17546">
    <property type="entry name" value="REC_hyHK_CKI1_RcsC-like"/>
    <property type="match status" value="2"/>
</dbReference>
<dbReference type="GO" id="GO:0005524">
    <property type="term" value="F:ATP binding"/>
    <property type="evidence" value="ECO:0007669"/>
    <property type="project" value="UniProtKB-KW"/>
</dbReference>
<feature type="domain" description="Response regulatory" evidence="20">
    <location>
        <begin position="853"/>
        <end position="969"/>
    </location>
</feature>
<reference evidence="23 24" key="1">
    <citation type="submission" date="2018-01" db="EMBL/GenBank/DDBJ databases">
        <authorList>
            <person name="Paulsen S."/>
            <person name="Gram L.K."/>
        </authorList>
    </citation>
    <scope>NUCLEOTIDE SEQUENCE [LARGE SCALE GENOMIC DNA]</scope>
    <source>
        <strain evidence="23 24">S3790</strain>
    </source>
</reference>
<gene>
    <name evidence="23" type="ORF">CWC19_19535</name>
</gene>
<evidence type="ECO:0000256" key="12">
    <source>
        <dbReference type="ARBA" id="ARBA00023012"/>
    </source>
</evidence>
<evidence type="ECO:0000256" key="3">
    <source>
        <dbReference type="ARBA" id="ARBA00012438"/>
    </source>
</evidence>
<dbReference type="SUPFAM" id="SSF55781">
    <property type="entry name" value="GAF domain-like"/>
    <property type="match status" value="1"/>
</dbReference>
<evidence type="ECO:0000256" key="14">
    <source>
        <dbReference type="ARBA" id="ARBA00023306"/>
    </source>
</evidence>
<dbReference type="InterPro" id="IPR013656">
    <property type="entry name" value="PAS_4"/>
</dbReference>
<evidence type="ECO:0000256" key="13">
    <source>
        <dbReference type="ARBA" id="ARBA00023136"/>
    </source>
</evidence>
<keyword evidence="11 18" id="KW-1133">Transmembrane helix</keyword>
<keyword evidence="12" id="KW-0902">Two-component regulatory system</keyword>
<dbReference type="InterPro" id="IPR004358">
    <property type="entry name" value="Sig_transdc_His_kin-like_C"/>
</dbReference>
<keyword evidence="4" id="KW-1003">Cell membrane</keyword>
<dbReference type="NCBIfam" id="TIGR00229">
    <property type="entry name" value="sensory_box"/>
    <property type="match status" value="1"/>
</dbReference>
<comment type="caution">
    <text evidence="23">The sequence shown here is derived from an EMBL/GenBank/DDBJ whole genome shotgun (WGS) entry which is preliminary data.</text>
</comment>
<dbReference type="OrthoDB" id="9810730at2"/>
<evidence type="ECO:0000256" key="18">
    <source>
        <dbReference type="SAM" id="Phobius"/>
    </source>
</evidence>
<dbReference type="CDD" id="cd16922">
    <property type="entry name" value="HATPase_EvgS-ArcB-TorS-like"/>
    <property type="match status" value="1"/>
</dbReference>
<evidence type="ECO:0000256" key="11">
    <source>
        <dbReference type="ARBA" id="ARBA00022989"/>
    </source>
</evidence>
<feature type="domain" description="Histidine kinase" evidence="19">
    <location>
        <begin position="613"/>
        <end position="834"/>
    </location>
</feature>
<dbReference type="PROSITE" id="PS50110">
    <property type="entry name" value="RESPONSE_REGULATORY"/>
    <property type="match status" value="2"/>
</dbReference>
<feature type="modified residue" description="4-aspartylphosphate" evidence="16">
    <location>
        <position position="1043"/>
    </location>
</feature>
<dbReference type="CDD" id="cd00088">
    <property type="entry name" value="HPT"/>
    <property type="match status" value="1"/>
</dbReference>
<evidence type="ECO:0000256" key="15">
    <source>
        <dbReference type="PROSITE-ProRule" id="PRU00110"/>
    </source>
</evidence>
<dbReference type="InterPro" id="IPR003661">
    <property type="entry name" value="HisK_dim/P_dom"/>
</dbReference>
<accession>A0A5S3V0R2</accession>
<keyword evidence="13 18" id="KW-0472">Membrane</keyword>
<keyword evidence="14" id="KW-0131">Cell cycle</keyword>
<feature type="modified residue" description="Phosphohistidine" evidence="15">
    <location>
        <position position="1214"/>
    </location>
</feature>
<keyword evidence="7 18" id="KW-0812">Transmembrane</keyword>
<dbReference type="EC" id="2.7.13.3" evidence="3"/>
<dbReference type="SUPFAM" id="SSF55785">
    <property type="entry name" value="PYP-like sensor domain (PAS domain)"/>
    <property type="match status" value="1"/>
</dbReference>
<dbReference type="InterPro" id="IPR029016">
    <property type="entry name" value="GAF-like_dom_sf"/>
</dbReference>